<dbReference type="EMBL" id="JASDDK010000002">
    <property type="protein sequence ID" value="MDN3492084.1"/>
    <property type="molecule type" value="Genomic_DNA"/>
</dbReference>
<evidence type="ECO:0000313" key="2">
    <source>
        <dbReference type="Proteomes" id="UP001231197"/>
    </source>
</evidence>
<dbReference type="RefSeq" id="WP_290205795.1">
    <property type="nucleotide sequence ID" value="NZ_JASDDK010000002.1"/>
</dbReference>
<proteinExistence type="predicted"/>
<gene>
    <name evidence="1" type="ORF">QMA06_05090</name>
</gene>
<organism evidence="1 2">
    <name type="scientific">Winogradskyella bathintestinalis</name>
    <dbReference type="NCBI Taxonomy" id="3035208"/>
    <lineage>
        <taxon>Bacteria</taxon>
        <taxon>Pseudomonadati</taxon>
        <taxon>Bacteroidota</taxon>
        <taxon>Flavobacteriia</taxon>
        <taxon>Flavobacteriales</taxon>
        <taxon>Flavobacteriaceae</taxon>
        <taxon>Winogradskyella</taxon>
    </lineage>
</organism>
<dbReference type="Proteomes" id="UP001231197">
    <property type="component" value="Unassembled WGS sequence"/>
</dbReference>
<accession>A0ABT7ZTC7</accession>
<evidence type="ECO:0000313" key="1">
    <source>
        <dbReference type="EMBL" id="MDN3492084.1"/>
    </source>
</evidence>
<sequence length="147" mass="16157">MKTIITIIIFGLSLLASYGQELKLSVIENSDEPNTASEHFYLVNVTNTSSKSAPFSLATTNTPCSKGKSIQTDFSHQVLDNKKARQPNGLNINSGQSVKVYIKLMRSKTARLNSWNCTEVTAISSEGRPISNTITIESFIPDPKDFN</sequence>
<name>A0ABT7ZTC7_9FLAO</name>
<protein>
    <recommendedName>
        <fullName evidence="3">DUF11 domain-containing protein</fullName>
    </recommendedName>
</protein>
<evidence type="ECO:0008006" key="3">
    <source>
        <dbReference type="Google" id="ProtNLM"/>
    </source>
</evidence>
<reference evidence="1 2" key="1">
    <citation type="journal article" date="2023" name="Int. J. Syst. Evol. Microbiol.">
        <title>Winogradskyella bathintestinalis sp. nov., isolated from the intestine of the deep-sea loosejaw dragonfish, Malacosteus niger.</title>
        <authorList>
            <person name="Uniacke-Lowe S."/>
            <person name="Johnson C.N."/>
            <person name="Stanton C."/>
            <person name="Hill C."/>
            <person name="Ross P."/>
        </authorList>
    </citation>
    <scope>NUCLEOTIDE SEQUENCE [LARGE SCALE GENOMIC DNA]</scope>
    <source>
        <strain evidence="1 2">APC 3343</strain>
    </source>
</reference>
<comment type="caution">
    <text evidence="1">The sequence shown here is derived from an EMBL/GenBank/DDBJ whole genome shotgun (WGS) entry which is preliminary data.</text>
</comment>
<keyword evidence="2" id="KW-1185">Reference proteome</keyword>